<evidence type="ECO:0000256" key="3">
    <source>
        <dbReference type="ARBA" id="ARBA00023211"/>
    </source>
</evidence>
<dbReference type="InterPro" id="IPR050659">
    <property type="entry name" value="Peptidase_M24B"/>
</dbReference>
<dbReference type="InterPro" id="IPR036005">
    <property type="entry name" value="Creatinase/aminopeptidase-like"/>
</dbReference>
<feature type="domain" description="Creatinase N-terminal" evidence="5">
    <location>
        <begin position="7"/>
        <end position="134"/>
    </location>
</feature>
<comment type="cofactor">
    <cofactor evidence="1">
        <name>Mn(2+)</name>
        <dbReference type="ChEBI" id="CHEBI:29035"/>
    </cofactor>
</comment>
<dbReference type="Pfam" id="PF00557">
    <property type="entry name" value="Peptidase_M24"/>
    <property type="match status" value="1"/>
</dbReference>
<protein>
    <submittedName>
        <fullName evidence="6">Dipeptidase</fullName>
    </submittedName>
</protein>
<dbReference type="AlphaFoldDB" id="A0A1E8GPM3"/>
<dbReference type="Gene3D" id="3.40.350.10">
    <property type="entry name" value="Creatinase/prolidase N-terminal domain"/>
    <property type="match status" value="1"/>
</dbReference>
<dbReference type="STRING" id="1859473.BG261_02345"/>
<gene>
    <name evidence="6" type="ORF">BG261_02345</name>
</gene>
<sequence>MTNKFTEIQKFLEANDSDMTFLTNPTTINYLTGFESDPHERIMGLMIFTDRDPILFTPALEVEPASNTVDFDVYGYTDNENPWEVIKTLVGNLDVKKIAVEYEDINLKKSQGLQSVFGNEFVNISPLIQRLRIIKSEDEIEKMMVAGDYADKAFEIGFKYAAENPGATEMDVIAKIEYEMKRLGISKMSFDTMVLTGDNAANPHGMPGKNVIERNRFLLFDLGVMKNGYASDATRTISIGKPREFDTEIYNIVLEAQLAAMDFAKPGVTANEIDKVARDVITKAGYGEYFTHRTGHGIGMDCHEFPSLGGVDDVVMEKGMCFSIEPGIYIPGKVGVRIEDCMHMTDTGGIPFTKTSKELLIFE</sequence>
<reference evidence="7" key="1">
    <citation type="submission" date="2016-09" db="EMBL/GenBank/DDBJ databases">
        <title>Draft genome sequence of a novel species of the family Streptococcaceae isolated from flowers.</title>
        <authorList>
            <person name="Chuah L.-O."/>
            <person name="Yap K.-P."/>
            <person name="Thong K.L."/>
            <person name="Liong M.T."/>
            <person name="Ahmad R."/>
            <person name="Rusul G."/>
        </authorList>
    </citation>
    <scope>NUCLEOTIDE SEQUENCE [LARGE SCALE GENOMIC DNA]</scope>
    <source>
        <strain evidence="7">DF1</strain>
    </source>
</reference>
<evidence type="ECO:0000313" key="7">
    <source>
        <dbReference type="Proteomes" id="UP000178622"/>
    </source>
</evidence>
<dbReference type="CDD" id="cd01092">
    <property type="entry name" value="APP-like"/>
    <property type="match status" value="1"/>
</dbReference>
<proteinExistence type="inferred from homology"/>
<dbReference type="InterPro" id="IPR000587">
    <property type="entry name" value="Creatinase_N"/>
</dbReference>
<dbReference type="PANTHER" id="PTHR46112:SF10">
    <property type="entry name" value="DIPEPTIDASE YKVY-RELATED"/>
    <property type="match status" value="1"/>
</dbReference>
<evidence type="ECO:0000256" key="1">
    <source>
        <dbReference type="ARBA" id="ARBA00001936"/>
    </source>
</evidence>
<dbReference type="InterPro" id="IPR000994">
    <property type="entry name" value="Pept_M24"/>
</dbReference>
<dbReference type="Gene3D" id="3.90.230.10">
    <property type="entry name" value="Creatinase/methionine aminopeptidase superfamily"/>
    <property type="match status" value="1"/>
</dbReference>
<dbReference type="Proteomes" id="UP000178622">
    <property type="component" value="Unassembled WGS sequence"/>
</dbReference>
<comment type="similarity">
    <text evidence="2">Belongs to the peptidase M24B family.</text>
</comment>
<dbReference type="PANTHER" id="PTHR46112">
    <property type="entry name" value="AMINOPEPTIDASE"/>
    <property type="match status" value="1"/>
</dbReference>
<dbReference type="InterPro" id="IPR029149">
    <property type="entry name" value="Creatin/AminoP/Spt16_N"/>
</dbReference>
<organism evidence="6 7">
    <name type="scientific">Floricoccus tropicus</name>
    <dbReference type="NCBI Taxonomy" id="1859473"/>
    <lineage>
        <taxon>Bacteria</taxon>
        <taxon>Bacillati</taxon>
        <taxon>Bacillota</taxon>
        <taxon>Bacilli</taxon>
        <taxon>Lactobacillales</taxon>
        <taxon>Streptococcaceae</taxon>
        <taxon>Floricoccus</taxon>
    </lineage>
</organism>
<keyword evidence="7" id="KW-1185">Reference proteome</keyword>
<comment type="caution">
    <text evidence="6">The sequence shown here is derived from an EMBL/GenBank/DDBJ whole genome shotgun (WGS) entry which is preliminary data.</text>
</comment>
<dbReference type="Pfam" id="PF01321">
    <property type="entry name" value="Creatinase_N"/>
    <property type="match status" value="1"/>
</dbReference>
<dbReference type="RefSeq" id="WP_070791958.1">
    <property type="nucleotide sequence ID" value="NZ_MKIR01000012.1"/>
</dbReference>
<evidence type="ECO:0000259" key="5">
    <source>
        <dbReference type="Pfam" id="PF01321"/>
    </source>
</evidence>
<evidence type="ECO:0000256" key="2">
    <source>
        <dbReference type="ARBA" id="ARBA00008766"/>
    </source>
</evidence>
<evidence type="ECO:0000313" key="6">
    <source>
        <dbReference type="EMBL" id="OFI49438.1"/>
    </source>
</evidence>
<dbReference type="SUPFAM" id="SSF53092">
    <property type="entry name" value="Creatinase/prolidase N-terminal domain"/>
    <property type="match status" value="1"/>
</dbReference>
<accession>A0A1E8GPM3</accession>
<dbReference type="EMBL" id="MKIR01000012">
    <property type="protein sequence ID" value="OFI49438.1"/>
    <property type="molecule type" value="Genomic_DNA"/>
</dbReference>
<name>A0A1E8GPM3_9LACT</name>
<feature type="domain" description="Peptidase M24" evidence="4">
    <location>
        <begin position="141"/>
        <end position="346"/>
    </location>
</feature>
<dbReference type="OrthoDB" id="9806388at2"/>
<dbReference type="SUPFAM" id="SSF55920">
    <property type="entry name" value="Creatinase/aminopeptidase"/>
    <property type="match status" value="1"/>
</dbReference>
<evidence type="ECO:0000259" key="4">
    <source>
        <dbReference type="Pfam" id="PF00557"/>
    </source>
</evidence>
<keyword evidence="3" id="KW-0464">Manganese</keyword>